<dbReference type="RefSeq" id="WP_012862314.1">
    <property type="nucleotide sequence ID" value="NC_013517.1"/>
</dbReference>
<dbReference type="Gene3D" id="3.40.50.1390">
    <property type="entry name" value="Resolvase, N-terminal catalytic domain"/>
    <property type="match status" value="1"/>
</dbReference>
<dbReference type="HOGENOM" id="CLU_575889_0_0_0"/>
<dbReference type="Pfam" id="PF00239">
    <property type="entry name" value="Resolvase"/>
    <property type="match status" value="1"/>
</dbReference>
<sequence length="469" mass="55452">MIEAVKYTRVSTNQQDARGSKDEQDKLIELWASKNNYKIIETFSDTDHGDKENRADFNRLKHFLILNTHIKHVIVLYSDRFSRDYKQGMRFLFDFDDLGVKVISVNEGELKADGTVESLISSFRFSQNQEEKNKMVKKVTDNMFNYAETNRYLGGSLSPWFTTDKGIVNGIKCKVVIPNNETWDFYRKVFLDMIKYRSIKESCRVNNLKYRTVIDWCLMPELIGYRTYGKKGKVDKNHTKGRRKEYQISSDRVYPAILSDEEYEIIKEIRLKNKLKYMNIEREYLYSTFLECSCNGKFAGEKIKKYNDNVFHYYKCEKCGSRFNADKLENSITEKILSEPKLKMLNDYQFRIADIIDEKILLEKNLDEKLKAEATIASLIVKGFMSEEAAEKELKELNKIKDKIKKEIQQKEILITEETKKEITEDNIDTLKYLLRNIDFDLIEDLKEILHLIIRKIKIHDIHNIDIIF</sequence>
<dbReference type="STRING" id="526218.Sterm_2888"/>
<dbReference type="PANTHER" id="PTHR30461">
    <property type="entry name" value="DNA-INVERTASE FROM LAMBDOID PROPHAGE"/>
    <property type="match status" value="1"/>
</dbReference>
<evidence type="ECO:0000256" key="2">
    <source>
        <dbReference type="ARBA" id="ARBA00023172"/>
    </source>
</evidence>
<reference evidence="5 6" key="2">
    <citation type="journal article" date="2010" name="Stand. Genomic Sci.">
        <title>Complete genome sequence of Sebaldella termitidis type strain (NCTC 11300).</title>
        <authorList>
            <person name="Harmon-Smith M."/>
            <person name="Celia L."/>
            <person name="Chertkov O."/>
            <person name="Lapidus A."/>
            <person name="Copeland A."/>
            <person name="Glavina Del Rio T."/>
            <person name="Nolan M."/>
            <person name="Lucas S."/>
            <person name="Tice H."/>
            <person name="Cheng J.F."/>
            <person name="Han C."/>
            <person name="Detter J.C."/>
            <person name="Bruce D."/>
            <person name="Goodwin L."/>
            <person name="Pitluck S."/>
            <person name="Pati A."/>
            <person name="Liolios K."/>
            <person name="Ivanova N."/>
            <person name="Mavromatis K."/>
            <person name="Mikhailova N."/>
            <person name="Chen A."/>
            <person name="Palaniappan K."/>
            <person name="Land M."/>
            <person name="Hauser L."/>
            <person name="Chang Y.J."/>
            <person name="Jeffries C.D."/>
            <person name="Brettin T."/>
            <person name="Goker M."/>
            <person name="Beck B."/>
            <person name="Bristow J."/>
            <person name="Eisen J.A."/>
            <person name="Markowitz V."/>
            <person name="Hugenholtz P."/>
            <person name="Kyrpides N.C."/>
            <person name="Klenk H.P."/>
            <person name="Chen F."/>
        </authorList>
    </citation>
    <scope>NUCLEOTIDE SEQUENCE [LARGE SCALE GENOMIC DNA]</scope>
    <source>
        <strain evidence="6">ATCC 33386 / NCTC 11300</strain>
    </source>
</reference>
<protein>
    <submittedName>
        <fullName evidence="5">Resolvase domain protein</fullName>
    </submittedName>
</protein>
<dbReference type="CDD" id="cd00338">
    <property type="entry name" value="Ser_Recombinase"/>
    <property type="match status" value="1"/>
</dbReference>
<dbReference type="PANTHER" id="PTHR30461:SF2">
    <property type="entry name" value="SERINE RECOMBINASE PINE-RELATED"/>
    <property type="match status" value="1"/>
</dbReference>
<reference evidence="6" key="1">
    <citation type="submission" date="2009-09" db="EMBL/GenBank/DDBJ databases">
        <title>The complete chromosome of Sebaldella termitidis ATCC 33386.</title>
        <authorList>
            <consortium name="US DOE Joint Genome Institute (JGI-PGF)"/>
            <person name="Lucas S."/>
            <person name="Copeland A."/>
            <person name="Lapidus A."/>
            <person name="Glavina del Rio T."/>
            <person name="Dalin E."/>
            <person name="Tice H."/>
            <person name="Bruce D."/>
            <person name="Goodwin L."/>
            <person name="Pitluck S."/>
            <person name="Kyrpides N."/>
            <person name="Mavromatis K."/>
            <person name="Ivanova N."/>
            <person name="Mikhailova N."/>
            <person name="Sims D."/>
            <person name="Meincke L."/>
            <person name="Brettin T."/>
            <person name="Detter J.C."/>
            <person name="Han C."/>
            <person name="Larimer F."/>
            <person name="Land M."/>
            <person name="Hauser L."/>
            <person name="Markowitz V."/>
            <person name="Cheng J.F."/>
            <person name="Hugenholtz P."/>
            <person name="Woyke T."/>
            <person name="Wu D."/>
            <person name="Eisen J.A."/>
        </authorList>
    </citation>
    <scope>NUCLEOTIDE SEQUENCE [LARGE SCALE GENOMIC DNA]</scope>
    <source>
        <strain evidence="6">ATCC 33386 / NCTC 11300</strain>
    </source>
</reference>
<dbReference type="EMBL" id="CP001739">
    <property type="protein sequence ID" value="ACZ09732.1"/>
    <property type="molecule type" value="Genomic_DNA"/>
</dbReference>
<evidence type="ECO:0000259" key="4">
    <source>
        <dbReference type="SMART" id="SM00857"/>
    </source>
</evidence>
<gene>
    <name evidence="5" type="ordered locus">Sterm_2888</name>
</gene>
<evidence type="ECO:0000256" key="3">
    <source>
        <dbReference type="SAM" id="Coils"/>
    </source>
</evidence>
<keyword evidence="1" id="KW-0238">DNA-binding</keyword>
<keyword evidence="2" id="KW-0233">DNA recombination</keyword>
<dbReference type="eggNOG" id="COG1961">
    <property type="taxonomic scope" value="Bacteria"/>
</dbReference>
<dbReference type="KEGG" id="str:Sterm_2888"/>
<dbReference type="SMART" id="SM00857">
    <property type="entry name" value="Resolvase"/>
    <property type="match status" value="1"/>
</dbReference>
<dbReference type="InterPro" id="IPR036162">
    <property type="entry name" value="Resolvase-like_N_sf"/>
</dbReference>
<dbReference type="InterPro" id="IPR006119">
    <property type="entry name" value="Resolv_N"/>
</dbReference>
<dbReference type="InterPro" id="IPR050639">
    <property type="entry name" value="SSR_resolvase"/>
</dbReference>
<accession>D1ANC8</accession>
<organism evidence="5 6">
    <name type="scientific">Sebaldella termitidis (strain ATCC 33386 / NCTC 11300)</name>
    <dbReference type="NCBI Taxonomy" id="526218"/>
    <lineage>
        <taxon>Bacteria</taxon>
        <taxon>Fusobacteriati</taxon>
        <taxon>Fusobacteriota</taxon>
        <taxon>Fusobacteriia</taxon>
        <taxon>Fusobacteriales</taxon>
        <taxon>Leptotrichiaceae</taxon>
        <taxon>Sebaldella</taxon>
    </lineage>
</organism>
<keyword evidence="3" id="KW-0175">Coiled coil</keyword>
<dbReference type="SUPFAM" id="SSF53041">
    <property type="entry name" value="Resolvase-like"/>
    <property type="match status" value="1"/>
</dbReference>
<evidence type="ECO:0000256" key="1">
    <source>
        <dbReference type="ARBA" id="ARBA00023125"/>
    </source>
</evidence>
<dbReference type="Proteomes" id="UP000000845">
    <property type="component" value="Chromosome"/>
</dbReference>
<keyword evidence="6" id="KW-1185">Reference proteome</keyword>
<dbReference type="AlphaFoldDB" id="D1ANC8"/>
<feature type="domain" description="Resolvase/invertase-type recombinase catalytic" evidence="4">
    <location>
        <begin position="4"/>
        <end position="152"/>
    </location>
</feature>
<proteinExistence type="predicted"/>
<evidence type="ECO:0000313" key="5">
    <source>
        <dbReference type="EMBL" id="ACZ09732.1"/>
    </source>
</evidence>
<dbReference type="GO" id="GO:0000150">
    <property type="term" value="F:DNA strand exchange activity"/>
    <property type="evidence" value="ECO:0007669"/>
    <property type="project" value="InterPro"/>
</dbReference>
<feature type="coiled-coil region" evidence="3">
    <location>
        <begin position="387"/>
        <end position="421"/>
    </location>
</feature>
<name>D1ANC8_SEBTE</name>
<evidence type="ECO:0000313" key="6">
    <source>
        <dbReference type="Proteomes" id="UP000000845"/>
    </source>
</evidence>
<dbReference type="GO" id="GO:0003677">
    <property type="term" value="F:DNA binding"/>
    <property type="evidence" value="ECO:0007669"/>
    <property type="project" value="UniProtKB-KW"/>
</dbReference>